<gene>
    <name evidence="5" type="ORF">IAB46_14970</name>
</gene>
<dbReference type="Pfam" id="PF12833">
    <property type="entry name" value="HTH_18"/>
    <property type="match status" value="1"/>
</dbReference>
<accession>A0A9D1F770</accession>
<name>A0A9D1F770_9FIRM</name>
<reference evidence="5" key="1">
    <citation type="submission" date="2020-10" db="EMBL/GenBank/DDBJ databases">
        <authorList>
            <person name="Gilroy R."/>
        </authorList>
    </citation>
    <scope>NUCLEOTIDE SEQUENCE</scope>
    <source>
        <strain evidence="5">CHK178-757</strain>
    </source>
</reference>
<sequence length="248" mass="28955">MDDQKQAVDILREYQLFKRREDAQPHMSYAHEKVRHRIITEGRVDEIENVMEIPPDGTAGVLSRDELRNGKNMFIAAITLFTRAAMDGGLAEELAFAMSDSYIQNVEACAFLQDIDHLYQKALREFTRAVAEKGKQHYSTVVEETIRYIHIHLHEKITLEGAAEAVKISPCHLSRVFKKETSVSFVDYIQKERAEAAGYMLIYSPYTASEISEYLYFSTQSYFIKIFRKYMGMTPAKYRKYYREKEKW</sequence>
<dbReference type="GO" id="GO:0003700">
    <property type="term" value="F:DNA-binding transcription factor activity"/>
    <property type="evidence" value="ECO:0007669"/>
    <property type="project" value="InterPro"/>
</dbReference>
<dbReference type="PRINTS" id="PR00032">
    <property type="entry name" value="HTHARAC"/>
</dbReference>
<keyword evidence="2" id="KW-0238">DNA-binding</keyword>
<evidence type="ECO:0000313" key="5">
    <source>
        <dbReference type="EMBL" id="HIS48821.1"/>
    </source>
</evidence>
<evidence type="ECO:0000259" key="4">
    <source>
        <dbReference type="PROSITE" id="PS01124"/>
    </source>
</evidence>
<dbReference type="Proteomes" id="UP000823927">
    <property type="component" value="Unassembled WGS sequence"/>
</dbReference>
<evidence type="ECO:0000256" key="2">
    <source>
        <dbReference type="ARBA" id="ARBA00023125"/>
    </source>
</evidence>
<organism evidence="5 6">
    <name type="scientific">Candidatus Scybalocola faecigallinarum</name>
    <dbReference type="NCBI Taxonomy" id="2840941"/>
    <lineage>
        <taxon>Bacteria</taxon>
        <taxon>Bacillati</taxon>
        <taxon>Bacillota</taxon>
        <taxon>Clostridia</taxon>
        <taxon>Lachnospirales</taxon>
        <taxon>Lachnospiraceae</taxon>
        <taxon>Lachnospiraceae incertae sedis</taxon>
        <taxon>Candidatus Scybalocola (ex Gilroy et al. 2021)</taxon>
    </lineage>
</organism>
<evidence type="ECO:0000256" key="1">
    <source>
        <dbReference type="ARBA" id="ARBA00023015"/>
    </source>
</evidence>
<dbReference type="InterPro" id="IPR009057">
    <property type="entry name" value="Homeodomain-like_sf"/>
</dbReference>
<dbReference type="EMBL" id="DVIT01000064">
    <property type="protein sequence ID" value="HIS48821.1"/>
    <property type="molecule type" value="Genomic_DNA"/>
</dbReference>
<dbReference type="Gene3D" id="1.10.10.60">
    <property type="entry name" value="Homeodomain-like"/>
    <property type="match status" value="2"/>
</dbReference>
<dbReference type="InterPro" id="IPR020449">
    <property type="entry name" value="Tscrpt_reg_AraC-type_HTH"/>
</dbReference>
<keyword evidence="3" id="KW-0804">Transcription</keyword>
<feature type="domain" description="HTH araC/xylS-type" evidence="4">
    <location>
        <begin position="143"/>
        <end position="241"/>
    </location>
</feature>
<reference evidence="5" key="2">
    <citation type="journal article" date="2021" name="PeerJ">
        <title>Extensive microbial diversity within the chicken gut microbiome revealed by metagenomics and culture.</title>
        <authorList>
            <person name="Gilroy R."/>
            <person name="Ravi A."/>
            <person name="Getino M."/>
            <person name="Pursley I."/>
            <person name="Horton D.L."/>
            <person name="Alikhan N.F."/>
            <person name="Baker D."/>
            <person name="Gharbi K."/>
            <person name="Hall N."/>
            <person name="Watson M."/>
            <person name="Adriaenssens E.M."/>
            <person name="Foster-Nyarko E."/>
            <person name="Jarju S."/>
            <person name="Secka A."/>
            <person name="Antonio M."/>
            <person name="Oren A."/>
            <person name="Chaudhuri R.R."/>
            <person name="La Ragione R."/>
            <person name="Hildebrand F."/>
            <person name="Pallen M.J."/>
        </authorList>
    </citation>
    <scope>NUCLEOTIDE SEQUENCE</scope>
    <source>
        <strain evidence="5">CHK178-757</strain>
    </source>
</reference>
<dbReference type="SMART" id="SM00342">
    <property type="entry name" value="HTH_ARAC"/>
    <property type="match status" value="1"/>
</dbReference>
<proteinExistence type="predicted"/>
<dbReference type="InterPro" id="IPR018060">
    <property type="entry name" value="HTH_AraC"/>
</dbReference>
<dbReference type="PROSITE" id="PS01124">
    <property type="entry name" value="HTH_ARAC_FAMILY_2"/>
    <property type="match status" value="1"/>
</dbReference>
<dbReference type="SUPFAM" id="SSF46689">
    <property type="entry name" value="Homeodomain-like"/>
    <property type="match status" value="2"/>
</dbReference>
<protein>
    <submittedName>
        <fullName evidence="5">Helix-turn-helix domain-containing protein</fullName>
    </submittedName>
</protein>
<keyword evidence="1" id="KW-0805">Transcription regulation</keyword>
<evidence type="ECO:0000256" key="3">
    <source>
        <dbReference type="ARBA" id="ARBA00023163"/>
    </source>
</evidence>
<dbReference type="PANTHER" id="PTHR43280">
    <property type="entry name" value="ARAC-FAMILY TRANSCRIPTIONAL REGULATOR"/>
    <property type="match status" value="1"/>
</dbReference>
<dbReference type="AlphaFoldDB" id="A0A9D1F770"/>
<evidence type="ECO:0000313" key="6">
    <source>
        <dbReference type="Proteomes" id="UP000823927"/>
    </source>
</evidence>
<dbReference type="GO" id="GO:0043565">
    <property type="term" value="F:sequence-specific DNA binding"/>
    <property type="evidence" value="ECO:0007669"/>
    <property type="project" value="InterPro"/>
</dbReference>
<dbReference type="PANTHER" id="PTHR43280:SF34">
    <property type="entry name" value="ARAC-FAMILY TRANSCRIPTIONAL REGULATOR"/>
    <property type="match status" value="1"/>
</dbReference>
<comment type="caution">
    <text evidence="5">The sequence shown here is derived from an EMBL/GenBank/DDBJ whole genome shotgun (WGS) entry which is preliminary data.</text>
</comment>